<name>A0A9D4X635_PEA</name>
<dbReference type="EMBL" id="JAMSHJ010000004">
    <property type="protein sequence ID" value="KAI5414438.1"/>
    <property type="molecule type" value="Genomic_DNA"/>
</dbReference>
<feature type="signal peptide" evidence="1">
    <location>
        <begin position="1"/>
        <end position="28"/>
    </location>
</feature>
<feature type="chain" id="PRO_5039402480" description="Pollen Ole e 1 allergen and extensin family protein" evidence="1">
    <location>
        <begin position="29"/>
        <end position="200"/>
    </location>
</feature>
<gene>
    <name evidence="2" type="ORF">KIW84_040079</name>
</gene>
<protein>
    <recommendedName>
        <fullName evidence="4">Pollen Ole e 1 allergen and extensin family protein</fullName>
    </recommendedName>
</protein>
<proteinExistence type="predicted"/>
<dbReference type="PANTHER" id="PTHR47273">
    <property type="entry name" value="EXPRESSED PROTEIN"/>
    <property type="match status" value="1"/>
</dbReference>
<reference evidence="2 3" key="1">
    <citation type="journal article" date="2022" name="Nat. Genet.">
        <title>Improved pea reference genome and pan-genome highlight genomic features and evolutionary characteristics.</title>
        <authorList>
            <person name="Yang T."/>
            <person name="Liu R."/>
            <person name="Luo Y."/>
            <person name="Hu S."/>
            <person name="Wang D."/>
            <person name="Wang C."/>
            <person name="Pandey M.K."/>
            <person name="Ge S."/>
            <person name="Xu Q."/>
            <person name="Li N."/>
            <person name="Li G."/>
            <person name="Huang Y."/>
            <person name="Saxena R.K."/>
            <person name="Ji Y."/>
            <person name="Li M."/>
            <person name="Yan X."/>
            <person name="He Y."/>
            <person name="Liu Y."/>
            <person name="Wang X."/>
            <person name="Xiang C."/>
            <person name="Varshney R.K."/>
            <person name="Ding H."/>
            <person name="Gao S."/>
            <person name="Zong X."/>
        </authorList>
    </citation>
    <scope>NUCLEOTIDE SEQUENCE [LARGE SCALE GENOMIC DNA]</scope>
    <source>
        <strain evidence="2 3">cv. Zhongwan 6</strain>
    </source>
</reference>
<keyword evidence="3" id="KW-1185">Reference proteome</keyword>
<dbReference type="Proteomes" id="UP001058974">
    <property type="component" value="Chromosome 4"/>
</dbReference>
<evidence type="ECO:0000256" key="1">
    <source>
        <dbReference type="SAM" id="SignalP"/>
    </source>
</evidence>
<dbReference type="OrthoDB" id="744797at2759"/>
<dbReference type="PANTHER" id="PTHR47273:SF6">
    <property type="entry name" value="POLLEN OLE E 1 ALLERGEN AND EXTENSIN FAMILY PROTEIN"/>
    <property type="match status" value="1"/>
</dbReference>
<evidence type="ECO:0000313" key="3">
    <source>
        <dbReference type="Proteomes" id="UP001058974"/>
    </source>
</evidence>
<dbReference type="Gramene" id="Psat04G0007900-T1">
    <property type="protein sequence ID" value="KAI5414438.1"/>
    <property type="gene ID" value="KIW84_040079"/>
</dbReference>
<dbReference type="Gramene" id="PSAT_LOCUS18991_t1">
    <property type="protein sequence ID" value="CAL5199616.1"/>
    <property type="gene ID" value="PSAT_LOCUS18991"/>
</dbReference>
<dbReference type="Gramene" id="Psat4g002880.1">
    <property type="protein sequence ID" value="Psat4g002880.1.cds"/>
    <property type="gene ID" value="Psat4g002880"/>
</dbReference>
<evidence type="ECO:0000313" key="2">
    <source>
        <dbReference type="EMBL" id="KAI5414438.1"/>
    </source>
</evidence>
<keyword evidence="1" id="KW-0732">Signal</keyword>
<evidence type="ECO:0008006" key="4">
    <source>
        <dbReference type="Google" id="ProtNLM"/>
    </source>
</evidence>
<dbReference type="Pfam" id="PF01190">
    <property type="entry name" value="Pollen_Ole_e_1"/>
    <property type="match status" value="1"/>
</dbReference>
<comment type="caution">
    <text evidence="2">The sequence shown here is derived from an EMBL/GenBank/DDBJ whole genome shotgun (WGS) entry which is preliminary data.</text>
</comment>
<organism evidence="2 3">
    <name type="scientific">Pisum sativum</name>
    <name type="common">Garden pea</name>
    <name type="synonym">Lathyrus oleraceus</name>
    <dbReference type="NCBI Taxonomy" id="3888"/>
    <lineage>
        <taxon>Eukaryota</taxon>
        <taxon>Viridiplantae</taxon>
        <taxon>Streptophyta</taxon>
        <taxon>Embryophyta</taxon>
        <taxon>Tracheophyta</taxon>
        <taxon>Spermatophyta</taxon>
        <taxon>Magnoliopsida</taxon>
        <taxon>eudicotyledons</taxon>
        <taxon>Gunneridae</taxon>
        <taxon>Pentapetalae</taxon>
        <taxon>rosids</taxon>
        <taxon>fabids</taxon>
        <taxon>Fabales</taxon>
        <taxon>Fabaceae</taxon>
        <taxon>Papilionoideae</taxon>
        <taxon>50 kb inversion clade</taxon>
        <taxon>NPAAA clade</taxon>
        <taxon>Hologalegina</taxon>
        <taxon>IRL clade</taxon>
        <taxon>Fabeae</taxon>
        <taxon>Lathyrus</taxon>
    </lineage>
</organism>
<dbReference type="AlphaFoldDB" id="A0A9D4X635"/>
<accession>A0A9D4X635</accession>
<sequence length="200" mass="22259">MSYFHANNVLVMLFFLSLLSLLHNIVTGFSVSSQVEQYDHSLLDSLSSRKEVVEIAGYGEEKLSTVLITGSLHCHHHPHAWPIPGALVAVNCQSHGSERKGKSMVAKGVTDEYGDFMVDLPSYLHAIPNLEKICRVKVHKIPKGSLCRPTRHVKKHNGLFKLSSIGNGIRTYDTGNIRIQHSTSEPRRAAPRKDIGEIKE</sequence>